<accession>A0ABV0CTC5</accession>
<evidence type="ECO:0000313" key="2">
    <source>
        <dbReference type="EMBL" id="MEN7433349.1"/>
    </source>
</evidence>
<evidence type="ECO:0000256" key="1">
    <source>
        <dbReference type="SAM" id="MobiDB-lite"/>
    </source>
</evidence>
<dbReference type="Proteomes" id="UP001405405">
    <property type="component" value="Unassembled WGS sequence"/>
</dbReference>
<comment type="caution">
    <text evidence="2">The sequence shown here is derived from an EMBL/GenBank/DDBJ whole genome shotgun (WGS) entry which is preliminary data.</text>
</comment>
<gene>
    <name evidence="2" type="ORF">VA599_21655</name>
</gene>
<sequence length="70" mass="7447">MIAAFGKSSPPDEAAAIAFGGRILANPPAPADAEKKTPCPPGRRPDPSHRDDLLNSTPRQQAAKRHDQVH</sequence>
<feature type="region of interest" description="Disordered" evidence="1">
    <location>
        <begin position="20"/>
        <end position="70"/>
    </location>
</feature>
<keyword evidence="3" id="KW-1185">Reference proteome</keyword>
<proteinExistence type="predicted"/>
<evidence type="ECO:0000313" key="3">
    <source>
        <dbReference type="Proteomes" id="UP001405405"/>
    </source>
</evidence>
<feature type="compositionally biased region" description="Basic and acidic residues" evidence="1">
    <location>
        <begin position="32"/>
        <end position="53"/>
    </location>
</feature>
<dbReference type="EMBL" id="JAYFSJ010000020">
    <property type="protein sequence ID" value="MEN7433349.1"/>
    <property type="molecule type" value="Genomic_DNA"/>
</dbReference>
<name>A0ABV0CTC5_9NEIS</name>
<protein>
    <submittedName>
        <fullName evidence="2">Uncharacterized protein</fullName>
    </submittedName>
</protein>
<organism evidence="2 3">
    <name type="scientific">Chromobacterium indicum</name>
    <dbReference type="NCBI Taxonomy" id="3110228"/>
    <lineage>
        <taxon>Bacteria</taxon>
        <taxon>Pseudomonadati</taxon>
        <taxon>Pseudomonadota</taxon>
        <taxon>Betaproteobacteria</taxon>
        <taxon>Neisseriales</taxon>
        <taxon>Chromobacteriaceae</taxon>
        <taxon>Chromobacterium</taxon>
    </lineage>
</organism>
<dbReference type="RefSeq" id="WP_346790586.1">
    <property type="nucleotide sequence ID" value="NZ_JAYFSJ010000020.1"/>
</dbReference>
<reference evidence="2 3" key="1">
    <citation type="submission" date="2023-12" db="EMBL/GenBank/DDBJ databases">
        <title>Chromobacterium sp. strain TRC.1.1.SA producing antimicrobial pigment.</title>
        <authorList>
            <person name="Verma N."/>
            <person name="Choksket S."/>
            <person name="Pinnaka A.K."/>
            <person name="Korpole S."/>
        </authorList>
    </citation>
    <scope>NUCLEOTIDE SEQUENCE [LARGE SCALE GENOMIC DNA]</scope>
    <source>
        <strain evidence="2 3">TRC1.1.SA</strain>
    </source>
</reference>